<dbReference type="Gene3D" id="3.30.450.40">
    <property type="match status" value="1"/>
</dbReference>
<dbReference type="KEGG" id="salc:C2138_05120"/>
<dbReference type="GO" id="GO:0003677">
    <property type="term" value="F:DNA binding"/>
    <property type="evidence" value="ECO:0007669"/>
    <property type="project" value="UniProtKB-KW"/>
</dbReference>
<dbReference type="RefSeq" id="WP_108516047.1">
    <property type="nucleotide sequence ID" value="NZ_CP026951.1"/>
</dbReference>
<dbReference type="PROSITE" id="PS51078">
    <property type="entry name" value="ICLR_ED"/>
    <property type="match status" value="1"/>
</dbReference>
<dbReference type="InterPro" id="IPR029016">
    <property type="entry name" value="GAF-like_dom_sf"/>
</dbReference>
<evidence type="ECO:0000256" key="1">
    <source>
        <dbReference type="ARBA" id="ARBA00023015"/>
    </source>
</evidence>
<keyword evidence="2" id="KW-0238">DNA-binding</keyword>
<dbReference type="SMART" id="SM00346">
    <property type="entry name" value="HTH_ICLR"/>
    <property type="match status" value="1"/>
</dbReference>
<evidence type="ECO:0000256" key="2">
    <source>
        <dbReference type="ARBA" id="ARBA00023125"/>
    </source>
</evidence>
<dbReference type="InterPro" id="IPR050707">
    <property type="entry name" value="HTH_MetabolicPath_Reg"/>
</dbReference>
<sequence length="238" mass="25356">MRTARWTESVSVLDRLTAILDAFGDDGEGQGVSELARRANLPKSTVSRITADLVEQGLLDRIDGVLYLGIRLFELGQNVDPAQRLRRLALPAMIQLCRATGHHVHLAMPDGDDVIIIANVSGNDHRREVPRVGARLTATATALGAAIEAFTPREAGIDPDQDSDRAASRDRIRKAGVATVYHTGNDEHVCVAAPVLAHGSAVAVIAMSGMLDSLDPVRTSTPVRQTAAAVSRMVGDDS</sequence>
<evidence type="ECO:0000259" key="5">
    <source>
        <dbReference type="PROSITE" id="PS51078"/>
    </source>
</evidence>
<dbReference type="SUPFAM" id="SSF55781">
    <property type="entry name" value="GAF domain-like"/>
    <property type="match status" value="1"/>
</dbReference>
<comment type="caution">
    <text evidence="6">The sequence shown here is derived from an EMBL/GenBank/DDBJ whole genome shotgun (WGS) entry which is preliminary data.</text>
</comment>
<dbReference type="SUPFAM" id="SSF46785">
    <property type="entry name" value="Winged helix' DNA-binding domain"/>
    <property type="match status" value="1"/>
</dbReference>
<dbReference type="PROSITE" id="PS51077">
    <property type="entry name" value="HTH_ICLR"/>
    <property type="match status" value="1"/>
</dbReference>
<dbReference type="InterPro" id="IPR014757">
    <property type="entry name" value="Tscrpt_reg_IclR_C"/>
</dbReference>
<keyword evidence="3" id="KW-0804">Transcription</keyword>
<dbReference type="InterPro" id="IPR036390">
    <property type="entry name" value="WH_DNA-bd_sf"/>
</dbReference>
<dbReference type="OrthoDB" id="9807558at2"/>
<feature type="domain" description="HTH iclR-type" evidence="4">
    <location>
        <begin position="10"/>
        <end position="70"/>
    </location>
</feature>
<protein>
    <submittedName>
        <fullName evidence="6">IclR family transcriptional regulator</fullName>
    </submittedName>
</protein>
<feature type="domain" description="IclR-ED" evidence="5">
    <location>
        <begin position="71"/>
        <end position="236"/>
    </location>
</feature>
<dbReference type="InterPro" id="IPR036388">
    <property type="entry name" value="WH-like_DNA-bd_sf"/>
</dbReference>
<evidence type="ECO:0000313" key="7">
    <source>
        <dbReference type="Proteomes" id="UP000244978"/>
    </source>
</evidence>
<dbReference type="GO" id="GO:0045892">
    <property type="term" value="P:negative regulation of DNA-templated transcription"/>
    <property type="evidence" value="ECO:0007669"/>
    <property type="project" value="TreeGrafter"/>
</dbReference>
<dbReference type="EMBL" id="QEEX01000001">
    <property type="protein sequence ID" value="PWB96451.1"/>
    <property type="molecule type" value="Genomic_DNA"/>
</dbReference>
<dbReference type="Pfam" id="PF01614">
    <property type="entry name" value="IclR_C"/>
    <property type="match status" value="1"/>
</dbReference>
<gene>
    <name evidence="6" type="ORF">DF220_00270</name>
</gene>
<accession>A0A2U1SXT9</accession>
<dbReference type="PANTHER" id="PTHR30136">
    <property type="entry name" value="HELIX-TURN-HELIX TRANSCRIPTIONAL REGULATOR, ICLR FAMILY"/>
    <property type="match status" value="1"/>
</dbReference>
<evidence type="ECO:0000256" key="3">
    <source>
        <dbReference type="ARBA" id="ARBA00023163"/>
    </source>
</evidence>
<keyword evidence="1" id="KW-0805">Transcription regulation</keyword>
<dbReference type="PANTHER" id="PTHR30136:SF24">
    <property type="entry name" value="HTH-TYPE TRANSCRIPTIONAL REPRESSOR ALLR"/>
    <property type="match status" value="1"/>
</dbReference>
<proteinExistence type="predicted"/>
<evidence type="ECO:0000313" key="6">
    <source>
        <dbReference type="EMBL" id="PWB96451.1"/>
    </source>
</evidence>
<reference evidence="7" key="1">
    <citation type="submission" date="2018-04" db="EMBL/GenBank/DDBJ databases">
        <authorList>
            <person name="Liu S."/>
            <person name="Wang Z."/>
            <person name="Li J."/>
        </authorList>
    </citation>
    <scope>NUCLEOTIDE SEQUENCE [LARGE SCALE GENOMIC DNA]</scope>
    <source>
        <strain evidence="7">S1194</strain>
    </source>
</reference>
<dbReference type="AlphaFoldDB" id="A0A2U1SXT9"/>
<dbReference type="GO" id="GO:0003700">
    <property type="term" value="F:DNA-binding transcription factor activity"/>
    <property type="evidence" value="ECO:0007669"/>
    <property type="project" value="TreeGrafter"/>
</dbReference>
<dbReference type="Gene3D" id="1.10.10.10">
    <property type="entry name" value="Winged helix-like DNA-binding domain superfamily/Winged helix DNA-binding domain"/>
    <property type="match status" value="1"/>
</dbReference>
<dbReference type="Proteomes" id="UP000244978">
    <property type="component" value="Unassembled WGS sequence"/>
</dbReference>
<dbReference type="Pfam" id="PF09339">
    <property type="entry name" value="HTH_IclR"/>
    <property type="match status" value="1"/>
</dbReference>
<dbReference type="InterPro" id="IPR005471">
    <property type="entry name" value="Tscrpt_reg_IclR_N"/>
</dbReference>
<keyword evidence="7" id="KW-1185">Reference proteome</keyword>
<organism evidence="6 7">
    <name type="scientific">Homoserinimonas hongtaonis</name>
    <dbReference type="NCBI Taxonomy" id="2079791"/>
    <lineage>
        <taxon>Bacteria</taxon>
        <taxon>Bacillati</taxon>
        <taxon>Actinomycetota</taxon>
        <taxon>Actinomycetes</taxon>
        <taxon>Micrococcales</taxon>
        <taxon>Microbacteriaceae</taxon>
        <taxon>Homoserinimonas</taxon>
    </lineage>
</organism>
<evidence type="ECO:0000259" key="4">
    <source>
        <dbReference type="PROSITE" id="PS51077"/>
    </source>
</evidence>
<name>A0A2U1SXT9_9MICO</name>